<proteinExistence type="predicted"/>
<dbReference type="Proteomes" id="UP001054252">
    <property type="component" value="Unassembled WGS sequence"/>
</dbReference>
<sequence>MVKLKDFGSQIFSYCPNVRVLTKFFPYRYLEQLKYPSNGKNTMLETK</sequence>
<name>A0AAV5JP55_9ROSI</name>
<keyword evidence="2" id="KW-1185">Reference proteome</keyword>
<evidence type="ECO:0000313" key="2">
    <source>
        <dbReference type="Proteomes" id="UP001054252"/>
    </source>
</evidence>
<organism evidence="1 2">
    <name type="scientific">Rubroshorea leprosula</name>
    <dbReference type="NCBI Taxonomy" id="152421"/>
    <lineage>
        <taxon>Eukaryota</taxon>
        <taxon>Viridiplantae</taxon>
        <taxon>Streptophyta</taxon>
        <taxon>Embryophyta</taxon>
        <taxon>Tracheophyta</taxon>
        <taxon>Spermatophyta</taxon>
        <taxon>Magnoliopsida</taxon>
        <taxon>eudicotyledons</taxon>
        <taxon>Gunneridae</taxon>
        <taxon>Pentapetalae</taxon>
        <taxon>rosids</taxon>
        <taxon>malvids</taxon>
        <taxon>Malvales</taxon>
        <taxon>Dipterocarpaceae</taxon>
        <taxon>Rubroshorea</taxon>
    </lineage>
</organism>
<reference evidence="1 2" key="1">
    <citation type="journal article" date="2021" name="Commun. Biol.">
        <title>The genome of Shorea leprosula (Dipterocarpaceae) highlights the ecological relevance of drought in aseasonal tropical rainforests.</title>
        <authorList>
            <person name="Ng K.K.S."/>
            <person name="Kobayashi M.J."/>
            <person name="Fawcett J.A."/>
            <person name="Hatakeyama M."/>
            <person name="Paape T."/>
            <person name="Ng C.H."/>
            <person name="Ang C.C."/>
            <person name="Tnah L.H."/>
            <person name="Lee C.T."/>
            <person name="Nishiyama T."/>
            <person name="Sese J."/>
            <person name="O'Brien M.J."/>
            <person name="Copetti D."/>
            <person name="Mohd Noor M.I."/>
            <person name="Ong R.C."/>
            <person name="Putra M."/>
            <person name="Sireger I.Z."/>
            <person name="Indrioko S."/>
            <person name="Kosugi Y."/>
            <person name="Izuno A."/>
            <person name="Isagi Y."/>
            <person name="Lee S.L."/>
            <person name="Shimizu K.K."/>
        </authorList>
    </citation>
    <scope>NUCLEOTIDE SEQUENCE [LARGE SCALE GENOMIC DNA]</scope>
    <source>
        <strain evidence="1">214</strain>
    </source>
</reference>
<gene>
    <name evidence="1" type="ORF">SLEP1_g27007</name>
</gene>
<evidence type="ECO:0000313" key="1">
    <source>
        <dbReference type="EMBL" id="GKV16354.1"/>
    </source>
</evidence>
<dbReference type="AlphaFoldDB" id="A0AAV5JP55"/>
<protein>
    <submittedName>
        <fullName evidence="1">Uncharacterized protein</fullName>
    </submittedName>
</protein>
<accession>A0AAV5JP55</accession>
<comment type="caution">
    <text evidence="1">The sequence shown here is derived from an EMBL/GenBank/DDBJ whole genome shotgun (WGS) entry which is preliminary data.</text>
</comment>
<dbReference type="EMBL" id="BPVZ01000045">
    <property type="protein sequence ID" value="GKV16354.1"/>
    <property type="molecule type" value="Genomic_DNA"/>
</dbReference>